<accession>A0ABT6LCL4</accession>
<evidence type="ECO:0000256" key="4">
    <source>
        <dbReference type="SAM" id="MobiDB-lite"/>
    </source>
</evidence>
<name>A0ABT6LCL4_9ACTN</name>
<dbReference type="GO" id="GO:0003677">
    <property type="term" value="F:DNA binding"/>
    <property type="evidence" value="ECO:0007669"/>
    <property type="project" value="UniProtKB-KW"/>
</dbReference>
<evidence type="ECO:0000313" key="7">
    <source>
        <dbReference type="Proteomes" id="UP001160499"/>
    </source>
</evidence>
<dbReference type="InterPro" id="IPR052362">
    <property type="entry name" value="HTH-GbsR_regulator"/>
</dbReference>
<dbReference type="PANTHER" id="PTHR38465">
    <property type="entry name" value="HTH-TYPE TRANSCRIPTIONAL REGULATOR MJ1563-RELATED"/>
    <property type="match status" value="1"/>
</dbReference>
<keyword evidence="3" id="KW-0804">Transcription</keyword>
<dbReference type="SUPFAM" id="SSF46785">
    <property type="entry name" value="Winged helix' DNA-binding domain"/>
    <property type="match status" value="1"/>
</dbReference>
<gene>
    <name evidence="6" type="ORF">M2283_001335</name>
</gene>
<evidence type="ECO:0000259" key="5">
    <source>
        <dbReference type="Pfam" id="PF13340"/>
    </source>
</evidence>
<feature type="region of interest" description="Disordered" evidence="4">
    <location>
        <begin position="180"/>
        <end position="207"/>
    </location>
</feature>
<dbReference type="InterPro" id="IPR025161">
    <property type="entry name" value="IS402-like_dom"/>
</dbReference>
<keyword evidence="2 6" id="KW-0238">DNA-binding</keyword>
<sequence>MAGDTPASTARDTHDGTHGTVGAAEPRGSAGGWSRESFVEEIGLVWEGAGSSRMDGRVIAYLLITDVPYVSSAELARALQVSAGSVSLSTRRLVEAGFIRRHAVPGERSHYFRVDDDVWGSFLAGERRHLDRQEQLATQAISLLGPEEQAPRRRLTNMRDYMQWVRNSHHDLLTQWQKFRSQGPEEQDDTAAVEPKAATPAADEEMHGRLSATLNPALARRLVPDALWATVEPLLPAGSANQRAAFAAVVYVLTSGCGWQQLPAQFGISHSTAHRRFTAWSKADLWQRWLDAVTEADGDAADLAWCAVVVETAASRQPGSGG</sequence>
<dbReference type="Pfam" id="PF13340">
    <property type="entry name" value="DUF4096"/>
    <property type="match status" value="1"/>
</dbReference>
<protein>
    <submittedName>
        <fullName evidence="6">DNA-binding transcriptional regulator GbsR (MarR family)/transposase</fullName>
    </submittedName>
</protein>
<dbReference type="InterPro" id="IPR036388">
    <property type="entry name" value="WH-like_DNA-bd_sf"/>
</dbReference>
<evidence type="ECO:0000256" key="1">
    <source>
        <dbReference type="ARBA" id="ARBA00023015"/>
    </source>
</evidence>
<evidence type="ECO:0000313" key="6">
    <source>
        <dbReference type="EMBL" id="MDH6214052.1"/>
    </source>
</evidence>
<dbReference type="PANTHER" id="PTHR38465:SF2">
    <property type="entry name" value="HTH-TYPE TRANSCRIPTIONAL REGULATOR MMPR5"/>
    <property type="match status" value="1"/>
</dbReference>
<dbReference type="InterPro" id="IPR036390">
    <property type="entry name" value="WH_DNA-bd_sf"/>
</dbReference>
<keyword evidence="1" id="KW-0805">Transcription regulation</keyword>
<evidence type="ECO:0000256" key="3">
    <source>
        <dbReference type="ARBA" id="ARBA00023163"/>
    </source>
</evidence>
<evidence type="ECO:0000256" key="2">
    <source>
        <dbReference type="ARBA" id="ARBA00023125"/>
    </source>
</evidence>
<keyword evidence="7" id="KW-1185">Reference proteome</keyword>
<organism evidence="6 7">
    <name type="scientific">Streptomyces pseudovenezuelae</name>
    <dbReference type="NCBI Taxonomy" id="67350"/>
    <lineage>
        <taxon>Bacteria</taxon>
        <taxon>Bacillati</taxon>
        <taxon>Actinomycetota</taxon>
        <taxon>Actinomycetes</taxon>
        <taxon>Kitasatosporales</taxon>
        <taxon>Streptomycetaceae</taxon>
        <taxon>Streptomyces</taxon>
        <taxon>Streptomyces aurantiacus group</taxon>
    </lineage>
</organism>
<feature type="region of interest" description="Disordered" evidence="4">
    <location>
        <begin position="1"/>
        <end position="32"/>
    </location>
</feature>
<dbReference type="Gene3D" id="1.10.10.10">
    <property type="entry name" value="Winged helix-like DNA-binding domain superfamily/Winged helix DNA-binding domain"/>
    <property type="match status" value="1"/>
</dbReference>
<feature type="compositionally biased region" description="Low complexity" evidence="4">
    <location>
        <begin position="192"/>
        <end position="201"/>
    </location>
</feature>
<feature type="domain" description="Insertion element IS402-like" evidence="5">
    <location>
        <begin position="224"/>
        <end position="288"/>
    </location>
</feature>
<reference evidence="6 7" key="1">
    <citation type="submission" date="2023-04" db="EMBL/GenBank/DDBJ databases">
        <title>Forest soil microbial communities from Buena Vista Peninsula, Colon Province, Panama.</title>
        <authorList>
            <person name="Bouskill N."/>
        </authorList>
    </citation>
    <scope>NUCLEOTIDE SEQUENCE [LARGE SCALE GENOMIC DNA]</scope>
    <source>
        <strain evidence="6 7">GGS1</strain>
    </source>
</reference>
<dbReference type="Proteomes" id="UP001160499">
    <property type="component" value="Unassembled WGS sequence"/>
</dbReference>
<feature type="compositionally biased region" description="Polar residues" evidence="4">
    <location>
        <begin position="1"/>
        <end position="10"/>
    </location>
</feature>
<dbReference type="EMBL" id="JARXVH010000002">
    <property type="protein sequence ID" value="MDH6214052.1"/>
    <property type="molecule type" value="Genomic_DNA"/>
</dbReference>
<proteinExistence type="predicted"/>
<dbReference type="RefSeq" id="WP_280875110.1">
    <property type="nucleotide sequence ID" value="NZ_JARXVH010000002.1"/>
</dbReference>
<comment type="caution">
    <text evidence="6">The sequence shown here is derived from an EMBL/GenBank/DDBJ whole genome shotgun (WGS) entry which is preliminary data.</text>
</comment>